<keyword evidence="4" id="KW-1185">Reference proteome</keyword>
<dbReference type="AlphaFoldDB" id="A0A0N4U4T7"/>
<protein>
    <submittedName>
        <fullName evidence="5">Activin_recp domain-containing protein</fullName>
    </submittedName>
</protein>
<evidence type="ECO:0000313" key="2">
    <source>
        <dbReference type="EMBL" id="VDN56205.1"/>
    </source>
</evidence>
<reference evidence="5" key="1">
    <citation type="submission" date="2017-02" db="UniProtKB">
        <authorList>
            <consortium name="WormBaseParasite"/>
        </authorList>
    </citation>
    <scope>IDENTIFICATION</scope>
</reference>
<evidence type="ECO:0000313" key="5">
    <source>
        <dbReference type="WBParaSite" id="DME_0000181801-mRNA-1"/>
    </source>
</evidence>
<dbReference type="OrthoDB" id="10441530at2759"/>
<evidence type="ECO:0000313" key="4">
    <source>
        <dbReference type="Proteomes" id="UP000274756"/>
    </source>
</evidence>
<dbReference type="Proteomes" id="UP000274756">
    <property type="component" value="Unassembled WGS sequence"/>
</dbReference>
<proteinExistence type="predicted"/>
<dbReference type="WBParaSite" id="DME_0000181801-mRNA-1">
    <property type="protein sequence ID" value="DME_0000181801-mRNA-1"/>
    <property type="gene ID" value="DME_0000181801"/>
</dbReference>
<feature type="transmembrane region" description="Helical" evidence="1">
    <location>
        <begin position="113"/>
        <end position="129"/>
    </location>
</feature>
<dbReference type="EMBL" id="UYYG01001154">
    <property type="protein sequence ID" value="VDN56205.1"/>
    <property type="molecule type" value="Genomic_DNA"/>
</dbReference>
<accession>A0A0N4U4T7</accession>
<keyword evidence="1" id="KW-1133">Transmembrane helix</keyword>
<sequence>MMNIVDAINCYGYRTYAEDEVAKRSRIINCDQQFRIASHACFKAEYIDNGREMIMGYCGDMCPAIFKDRECIYQEGTENYLILREFTGMANAISVCCCNHDFCNHSKRLTPSIIFYIIIIIILIMPKYLN</sequence>
<evidence type="ECO:0000256" key="1">
    <source>
        <dbReference type="SAM" id="Phobius"/>
    </source>
</evidence>
<evidence type="ECO:0000313" key="3">
    <source>
        <dbReference type="Proteomes" id="UP000038040"/>
    </source>
</evidence>
<organism evidence="3 5">
    <name type="scientific">Dracunculus medinensis</name>
    <name type="common">Guinea worm</name>
    <dbReference type="NCBI Taxonomy" id="318479"/>
    <lineage>
        <taxon>Eukaryota</taxon>
        <taxon>Metazoa</taxon>
        <taxon>Ecdysozoa</taxon>
        <taxon>Nematoda</taxon>
        <taxon>Chromadorea</taxon>
        <taxon>Rhabditida</taxon>
        <taxon>Spirurina</taxon>
        <taxon>Dracunculoidea</taxon>
        <taxon>Dracunculidae</taxon>
        <taxon>Dracunculus</taxon>
    </lineage>
</organism>
<keyword evidence="1" id="KW-0812">Transmembrane</keyword>
<reference evidence="2 4" key="2">
    <citation type="submission" date="2018-11" db="EMBL/GenBank/DDBJ databases">
        <authorList>
            <consortium name="Pathogen Informatics"/>
        </authorList>
    </citation>
    <scope>NUCLEOTIDE SEQUENCE [LARGE SCALE GENOMIC DNA]</scope>
</reference>
<dbReference type="Proteomes" id="UP000038040">
    <property type="component" value="Unplaced"/>
</dbReference>
<name>A0A0N4U4T7_DRAME</name>
<keyword evidence="1" id="KW-0472">Membrane</keyword>
<gene>
    <name evidence="2" type="ORF">DME_LOCUS6178</name>
</gene>